<keyword evidence="2" id="KW-1133">Transmembrane helix</keyword>
<organism evidence="3 4">
    <name type="scientific">Lactiplantibacillus pentosus DSM 20314</name>
    <dbReference type="NCBI Taxonomy" id="1423791"/>
    <lineage>
        <taxon>Bacteria</taxon>
        <taxon>Bacillati</taxon>
        <taxon>Bacillota</taxon>
        <taxon>Bacilli</taxon>
        <taxon>Lactobacillales</taxon>
        <taxon>Lactobacillaceae</taxon>
        <taxon>Lactiplantibacillus</taxon>
    </lineage>
</organism>
<sequence>MSQEKYSNNKESSDKNEKPVKPVKLVRPVRPVKLAKPVVDKKLVQRIRKMSERDGCTKDFATIFVKWFDIYPTHISVTTLKINDNLYWSCKYQWAQWIAFISLYLIVWFFYRNAIPAMFVSILVCMCAFRYAYNLVNRCARSKPTQKEFVDILKEVGITDLTMLQQYIDDMQIIYPSRKYENKRINYVALLSLVVSATLLLAVLTKDHNEKAEFVEGMLKLIGLIIFIVAAIKTACLLLGYNTASKSSRLKELRAEMIQLQHEWTLRKIHRI</sequence>
<evidence type="ECO:0000256" key="1">
    <source>
        <dbReference type="SAM" id="MobiDB-lite"/>
    </source>
</evidence>
<dbReference type="AlphaFoldDB" id="A0A837RA96"/>
<evidence type="ECO:0000313" key="4">
    <source>
        <dbReference type="Proteomes" id="UP000051020"/>
    </source>
</evidence>
<dbReference type="RefSeq" id="WP_056952837.1">
    <property type="nucleotide sequence ID" value="NZ_AZCU01000012.1"/>
</dbReference>
<dbReference type="EMBL" id="AZCU01000012">
    <property type="protein sequence ID" value="KRK23968.1"/>
    <property type="molecule type" value="Genomic_DNA"/>
</dbReference>
<feature type="transmembrane region" description="Helical" evidence="2">
    <location>
        <begin position="94"/>
        <end position="111"/>
    </location>
</feature>
<evidence type="ECO:0000256" key="2">
    <source>
        <dbReference type="SAM" id="Phobius"/>
    </source>
</evidence>
<feature type="transmembrane region" description="Helical" evidence="2">
    <location>
        <begin position="217"/>
        <end position="241"/>
    </location>
</feature>
<feature type="transmembrane region" description="Helical" evidence="2">
    <location>
        <begin position="117"/>
        <end position="133"/>
    </location>
</feature>
<comment type="caution">
    <text evidence="3">The sequence shown here is derived from an EMBL/GenBank/DDBJ whole genome shotgun (WGS) entry which is preliminary data.</text>
</comment>
<dbReference type="Proteomes" id="UP000051020">
    <property type="component" value="Unassembled WGS sequence"/>
</dbReference>
<feature type="compositionally biased region" description="Basic and acidic residues" evidence="1">
    <location>
        <begin position="7"/>
        <end position="20"/>
    </location>
</feature>
<gene>
    <name evidence="3" type="ORF">FD24_GL000646</name>
</gene>
<dbReference type="GeneID" id="49392983"/>
<keyword evidence="2" id="KW-0472">Membrane</keyword>
<evidence type="ECO:0000313" key="3">
    <source>
        <dbReference type="EMBL" id="KRK23968.1"/>
    </source>
</evidence>
<name>A0A837RA96_LACPE</name>
<keyword evidence="2" id="KW-0812">Transmembrane</keyword>
<feature type="transmembrane region" description="Helical" evidence="2">
    <location>
        <begin position="185"/>
        <end position="205"/>
    </location>
</feature>
<reference evidence="3 4" key="1">
    <citation type="journal article" date="2015" name="Genome Announc.">
        <title>Expanding the biotechnology potential of lactobacilli through comparative genomics of 213 strains and associated genera.</title>
        <authorList>
            <person name="Sun Z."/>
            <person name="Harris H.M."/>
            <person name="McCann A."/>
            <person name="Guo C."/>
            <person name="Argimon S."/>
            <person name="Zhang W."/>
            <person name="Yang X."/>
            <person name="Jeffery I.B."/>
            <person name="Cooney J.C."/>
            <person name="Kagawa T.F."/>
            <person name="Liu W."/>
            <person name="Song Y."/>
            <person name="Salvetti E."/>
            <person name="Wrobel A."/>
            <person name="Rasinkangas P."/>
            <person name="Parkhill J."/>
            <person name="Rea M.C."/>
            <person name="O'Sullivan O."/>
            <person name="Ritari J."/>
            <person name="Douillard F.P."/>
            <person name="Paul Ross R."/>
            <person name="Yang R."/>
            <person name="Briner A.E."/>
            <person name="Felis G.E."/>
            <person name="de Vos W.M."/>
            <person name="Barrangou R."/>
            <person name="Klaenhammer T.R."/>
            <person name="Caufield P.W."/>
            <person name="Cui Y."/>
            <person name="Zhang H."/>
            <person name="O'Toole P.W."/>
        </authorList>
    </citation>
    <scope>NUCLEOTIDE SEQUENCE [LARGE SCALE GENOMIC DNA]</scope>
    <source>
        <strain evidence="3 4">DSM 20314</strain>
    </source>
</reference>
<protein>
    <submittedName>
        <fullName evidence="3">Uncharacterized protein</fullName>
    </submittedName>
</protein>
<accession>A0A837RA96</accession>
<proteinExistence type="predicted"/>
<feature type="region of interest" description="Disordered" evidence="1">
    <location>
        <begin position="1"/>
        <end position="22"/>
    </location>
</feature>